<keyword evidence="1" id="KW-0812">Transmembrane</keyword>
<evidence type="ECO:0000313" key="3">
    <source>
        <dbReference type="Proteomes" id="UP000253141"/>
    </source>
</evidence>
<protein>
    <submittedName>
        <fullName evidence="2">Uncharacterized protein</fullName>
    </submittedName>
</protein>
<dbReference type="Proteomes" id="UP000253141">
    <property type="component" value="Unassembled WGS sequence"/>
</dbReference>
<evidence type="ECO:0000256" key="1">
    <source>
        <dbReference type="SAM" id="Phobius"/>
    </source>
</evidence>
<keyword evidence="1" id="KW-1133">Transmembrane helix</keyword>
<comment type="caution">
    <text evidence="2">The sequence shown here is derived from an EMBL/GenBank/DDBJ whole genome shotgun (WGS) entry which is preliminary data.</text>
</comment>
<proteinExistence type="predicted"/>
<organism evidence="2 3">
    <name type="scientific">Runella aurantiaca</name>
    <dbReference type="NCBI Taxonomy" id="2282308"/>
    <lineage>
        <taxon>Bacteria</taxon>
        <taxon>Pseudomonadati</taxon>
        <taxon>Bacteroidota</taxon>
        <taxon>Cytophagia</taxon>
        <taxon>Cytophagales</taxon>
        <taxon>Spirosomataceae</taxon>
        <taxon>Runella</taxon>
    </lineage>
</organism>
<evidence type="ECO:0000313" key="2">
    <source>
        <dbReference type="EMBL" id="RDB03323.1"/>
    </source>
</evidence>
<dbReference type="AlphaFoldDB" id="A0A369I736"/>
<reference evidence="2 3" key="1">
    <citation type="submission" date="2018-07" db="EMBL/GenBank/DDBJ databases">
        <title>Genome analysis of Runella aurantiaca.</title>
        <authorList>
            <person name="Yang X."/>
        </authorList>
    </citation>
    <scope>NUCLEOTIDE SEQUENCE [LARGE SCALE GENOMIC DNA]</scope>
    <source>
        <strain evidence="2 3">YX9</strain>
    </source>
</reference>
<gene>
    <name evidence="2" type="ORF">DVG78_24430</name>
</gene>
<name>A0A369I736_9BACT</name>
<keyword evidence="1" id="KW-0472">Membrane</keyword>
<feature type="transmembrane region" description="Helical" evidence="1">
    <location>
        <begin position="56"/>
        <end position="74"/>
    </location>
</feature>
<keyword evidence="3" id="KW-1185">Reference proteome</keyword>
<sequence>MGLSTIPTLRTLFPNDFERANGLLFYKSLSIFHYQSIRKMNNIFRGLLAGYGAKKLGGGCFSTVLIFIVLWYVLGQCS</sequence>
<dbReference type="EMBL" id="QPIW01000028">
    <property type="protein sequence ID" value="RDB03323.1"/>
    <property type="molecule type" value="Genomic_DNA"/>
</dbReference>
<accession>A0A369I736</accession>